<dbReference type="eggNOG" id="COG1595">
    <property type="taxonomic scope" value="Bacteria"/>
</dbReference>
<dbReference type="InterPro" id="IPR035992">
    <property type="entry name" value="Ricin_B-like_lectins"/>
</dbReference>
<protein>
    <recommendedName>
        <fullName evidence="2">Ricin B lectin domain-containing protein</fullName>
    </recommendedName>
</protein>
<feature type="compositionally biased region" description="Pro residues" evidence="1">
    <location>
        <begin position="411"/>
        <end position="420"/>
    </location>
</feature>
<proteinExistence type="predicted"/>
<reference evidence="3 4" key="1">
    <citation type="journal article" date="2012" name="J. Bacteriol.">
        <title>Genome sequence of the bacterium Streptomyces davawensis JCM 4913 and heterologous production of the unique antibiotic roseoflavin.</title>
        <authorList>
            <person name="Jankowitsch F."/>
            <person name="Schwarz J."/>
            <person name="Ruckert C."/>
            <person name="Gust B."/>
            <person name="Szczepanowski R."/>
            <person name="Blom J."/>
            <person name="Pelzer S."/>
            <person name="Kalinowski J."/>
            <person name="Mack M."/>
        </authorList>
    </citation>
    <scope>NUCLEOTIDE SEQUENCE [LARGE SCALE GENOMIC DNA]</scope>
    <source>
        <strain evidence="4">DSM 101723 / JCM 4913 / KCC S-0913 / 768</strain>
    </source>
</reference>
<dbReference type="PROSITE" id="PS50231">
    <property type="entry name" value="RICIN_B_LECTIN"/>
    <property type="match status" value="1"/>
</dbReference>
<dbReference type="SMART" id="SM00458">
    <property type="entry name" value="RICIN"/>
    <property type="match status" value="1"/>
</dbReference>
<evidence type="ECO:0000259" key="2">
    <source>
        <dbReference type="SMART" id="SM00458"/>
    </source>
</evidence>
<keyword evidence="4" id="KW-1185">Reference proteome</keyword>
<evidence type="ECO:0000313" key="4">
    <source>
        <dbReference type="Proteomes" id="UP000008043"/>
    </source>
</evidence>
<accession>K4QV19</accession>
<dbReference type="OrthoDB" id="7933390at2"/>
<feature type="region of interest" description="Disordered" evidence="1">
    <location>
        <begin position="360"/>
        <end position="428"/>
    </location>
</feature>
<dbReference type="InterPro" id="IPR000772">
    <property type="entry name" value="Ricin_B_lectin"/>
</dbReference>
<dbReference type="HOGENOM" id="CLU_018974_1_0_11"/>
<dbReference type="KEGG" id="sdv:BN159_0393"/>
<sequence>MTRAEGNSSDSGAVNSEYAGTADDRLTELLRTGSATAYPALRELRARHRPSVLAYARLCTAGEAVARQLTAHAFTAAARETARGTEPVTPLRHQLLLLVGRIAAEWADDERAVGLDAGLLQALSTNAPAPTLLRAFHSLPLRVQGLVWYGLVEREPEERVALLLGMSGPDVKWGLERALVELSGAALRTRLADSLDPDCAGFRRLIEESVRPDSPRHSHDLSRHMAQCTHCTMAYEEQCTLRDTRRTALAEGLLPWSGAAYMSGLRRDEDTRGGSATGPGAGAHAAGRRRGAVHASPGGTSLTARDGSGHAAARDAWGSVAETARAWPPSRRFALASAALGVAIAPLLLFLLSLGDPAAENVASHTTPTPPPAPAVTPTVTVTPSPSKTRTSPSPKPTPTPSRTSARPQPSATPKPPPSPTTHAPNGTYAEVVNNETGLCLDVQGGRFAKGNDVITTTCSGSERQLWRYDAERQVLQSYAEDQAFCLDSRGEVDRGVGIWTCESLQSDHGQNLMFSVDTNGVIHPYIASGNAVTDRFGSLGLEWGDGSARQRWHAGRTT</sequence>
<name>K4QV19_STRDJ</name>
<dbReference type="SUPFAM" id="SSF50370">
    <property type="entry name" value="Ricin B-like lectins"/>
    <property type="match status" value="1"/>
</dbReference>
<dbReference type="EMBL" id="HE971709">
    <property type="protein sequence ID" value="CCK24772.1"/>
    <property type="molecule type" value="Genomic_DNA"/>
</dbReference>
<dbReference type="Pfam" id="PF00652">
    <property type="entry name" value="Ricin_B_lectin"/>
    <property type="match status" value="1"/>
</dbReference>
<dbReference type="PATRIC" id="fig|1214101.3.peg.396"/>
<evidence type="ECO:0000313" key="3">
    <source>
        <dbReference type="EMBL" id="CCK24772.1"/>
    </source>
</evidence>
<feature type="region of interest" description="Disordered" evidence="1">
    <location>
        <begin position="267"/>
        <end position="310"/>
    </location>
</feature>
<dbReference type="RefSeq" id="WP_015655177.1">
    <property type="nucleotide sequence ID" value="NC_020504.1"/>
</dbReference>
<feature type="domain" description="Ricin B lectin" evidence="2">
    <location>
        <begin position="426"/>
        <end position="556"/>
    </location>
</feature>
<gene>
    <name evidence="3" type="ORF">BN159_0393</name>
</gene>
<evidence type="ECO:0000256" key="1">
    <source>
        <dbReference type="SAM" id="MobiDB-lite"/>
    </source>
</evidence>
<dbReference type="AlphaFoldDB" id="K4QV19"/>
<dbReference type="STRING" id="1214101.BN159_0393"/>
<feature type="compositionally biased region" description="Low complexity" evidence="1">
    <location>
        <begin position="401"/>
        <end position="410"/>
    </location>
</feature>
<dbReference type="Proteomes" id="UP000008043">
    <property type="component" value="Chromosome"/>
</dbReference>
<dbReference type="Gene3D" id="2.80.10.50">
    <property type="match status" value="1"/>
</dbReference>
<organism evidence="3 4">
    <name type="scientific">Streptomyces davaonensis (strain DSM 101723 / JCM 4913 / KCC S-0913 / 768)</name>
    <dbReference type="NCBI Taxonomy" id="1214101"/>
    <lineage>
        <taxon>Bacteria</taxon>
        <taxon>Bacillati</taxon>
        <taxon>Actinomycetota</taxon>
        <taxon>Actinomycetes</taxon>
        <taxon>Kitasatosporales</taxon>
        <taxon>Streptomycetaceae</taxon>
        <taxon>Streptomyces</taxon>
    </lineage>
</organism>
<feature type="compositionally biased region" description="Low complexity" evidence="1">
    <location>
        <begin position="376"/>
        <end position="393"/>
    </location>
</feature>